<sequence length="637" mass="73457">MNIYETMTDPKSLPVPKADCRAHYEGSIDKAGGNADWDWVLYRDANKEWVLFEHLGPGCIYNFVQHRYPSCEEPVFRFYFDGEETPRFTIRHSEFGEKYPFTEPLASRYIGPYDNGRGPIRVVRSFVPMPYKKSCKITSSIRLEGCDREKNEGGWGHVIYHSFENRDGIETFSPAENPALQKLTALWKQTGSCIHPLQSPKRHRLTNLTIRPGEEFPLFTCNENACIAGIRFLTGQYLPMHLHALSLRACWDGHSTPDLDAPFGCLFSNELGYHSVRYLLSGMNTDGYYYNFYPMPFSESASLVLKNNGDSVIEIPFAEILWTREWNQYYRENGFLYFRGAPYFKRKHTEGADSLLAQVSGYGHIVSSTITAFGASPESRADCEGDVRIHFDGLRTPQIESDGSESYSCYGWGFETPQECNPASGYDGHEHKDWSMHRSLLGDWYPFYSGFRFGIESGGCNDLYMEHSGMVFYYGRDDVKLKKTGEIQFQDSHTLEQFHYTCEDDLVPVPLTSYFEGDDDHIPVTLYGHYSRKPRSFTFRIPPNTTAVLLRRVSDQKYGRQKASVYVDQTLVEEYPWYFSDHNPYKRWLEDEFVIPLKYLTGKTSITVTIEPHPWGGPESPDTVTWNEFGYQIYVRT</sequence>
<evidence type="ECO:0000313" key="2">
    <source>
        <dbReference type="Proteomes" id="UP001600943"/>
    </source>
</evidence>
<dbReference type="EMBL" id="BAABYW010000002">
    <property type="protein sequence ID" value="GAA6411780.1"/>
    <property type="molecule type" value="Genomic_DNA"/>
</dbReference>
<comment type="caution">
    <text evidence="1">The sequence shown here is derived from an EMBL/GenBank/DDBJ whole genome shotgun (WGS) entry which is preliminary data.</text>
</comment>
<protein>
    <recommendedName>
        <fullName evidence="3">DUF2961 domain-containing protein</fullName>
    </recommendedName>
</protein>
<proteinExistence type="predicted"/>
<keyword evidence="2" id="KW-1185">Reference proteome</keyword>
<evidence type="ECO:0000313" key="1">
    <source>
        <dbReference type="EMBL" id="GAA6411780.1"/>
    </source>
</evidence>
<dbReference type="RefSeq" id="WP_390410427.1">
    <property type="nucleotide sequence ID" value="NZ_BAABYW010000002.1"/>
</dbReference>
<dbReference type="InterPro" id="IPR021345">
    <property type="entry name" value="DUF2961"/>
</dbReference>
<organism evidence="1 2">
    <name type="scientific">Blautia hominis</name>
    <dbReference type="NCBI Taxonomy" id="2025493"/>
    <lineage>
        <taxon>Bacteria</taxon>
        <taxon>Bacillati</taxon>
        <taxon>Bacillota</taxon>
        <taxon>Clostridia</taxon>
        <taxon>Lachnospirales</taxon>
        <taxon>Lachnospiraceae</taxon>
        <taxon>Blautia</taxon>
    </lineage>
</organism>
<name>A0ABQ0BJY9_9FIRM</name>
<dbReference type="Pfam" id="PF11175">
    <property type="entry name" value="DUF2961"/>
    <property type="match status" value="1"/>
</dbReference>
<accession>A0ABQ0BJY9</accession>
<dbReference type="Gene3D" id="2.60.120.1390">
    <property type="match status" value="3"/>
</dbReference>
<gene>
    <name evidence="1" type="ORF">K040078D81_58970</name>
</gene>
<dbReference type="Proteomes" id="UP001600943">
    <property type="component" value="Unassembled WGS sequence"/>
</dbReference>
<evidence type="ECO:0008006" key="3">
    <source>
        <dbReference type="Google" id="ProtNLM"/>
    </source>
</evidence>
<reference evidence="1 2" key="1">
    <citation type="submission" date="2024-04" db="EMBL/GenBank/DDBJ databases">
        <title>Defined microbial consortia suppress multidrug-resistant proinflammatory Enterobacteriaceae via ecological control.</title>
        <authorList>
            <person name="Furuichi M."/>
            <person name="Kawaguchi T."/>
            <person name="Pust M."/>
            <person name="Yasuma K."/>
            <person name="Plichta D."/>
            <person name="Hasegawa N."/>
            <person name="Ohya T."/>
            <person name="Bhattarai S."/>
            <person name="Sasajima S."/>
            <person name="Aoto Y."/>
            <person name="Tuganbaev T."/>
            <person name="Yaginuma M."/>
            <person name="Ueda M."/>
            <person name="Okahashi N."/>
            <person name="Amafuji K."/>
            <person name="Kiridooshi Y."/>
            <person name="Sugita K."/>
            <person name="Strazar M."/>
            <person name="Skelly A."/>
            <person name="Suda W."/>
            <person name="Hattori M."/>
            <person name="Nakamoto N."/>
            <person name="Caballero S."/>
            <person name="Norman J."/>
            <person name="Olle B."/>
            <person name="Tanoue T."/>
            <person name="Arita M."/>
            <person name="Bucci V."/>
            <person name="Atarashi K."/>
            <person name="Xavier R."/>
            <person name="Honda K."/>
        </authorList>
    </citation>
    <scope>NUCLEOTIDE SEQUENCE [LARGE SCALE GENOMIC DNA]</scope>
    <source>
        <strain evidence="2">k04-0078-D8-1</strain>
    </source>
</reference>